<dbReference type="Proteomes" id="UP001243375">
    <property type="component" value="Unassembled WGS sequence"/>
</dbReference>
<name>A0ACC2XC68_9TREE</name>
<sequence length="133" mass="14316">MTYVAVLSMDFVDRFEKRTLWGTGKELSAKWGSTTVIMRGRPSGFGLAVPPALHRLFTACGIRDASATIEGSPNPMNVMKAALQILHGGSALPGFGDGVGKKGARGNKGVGMRSREEVERERGRWGIEVGRKL</sequence>
<gene>
    <name evidence="1" type="ORF">QFC22_002817</name>
</gene>
<keyword evidence="2" id="KW-1185">Reference proteome</keyword>
<comment type="caution">
    <text evidence="1">The sequence shown here is derived from an EMBL/GenBank/DDBJ whole genome shotgun (WGS) entry which is preliminary data.</text>
</comment>
<organism evidence="1 2">
    <name type="scientific">Naganishia vaughanmartiniae</name>
    <dbReference type="NCBI Taxonomy" id="1424756"/>
    <lineage>
        <taxon>Eukaryota</taxon>
        <taxon>Fungi</taxon>
        <taxon>Dikarya</taxon>
        <taxon>Basidiomycota</taxon>
        <taxon>Agaricomycotina</taxon>
        <taxon>Tremellomycetes</taxon>
        <taxon>Filobasidiales</taxon>
        <taxon>Filobasidiaceae</taxon>
        <taxon>Naganishia</taxon>
    </lineage>
</organism>
<accession>A0ACC2XC68</accession>
<evidence type="ECO:0000313" key="2">
    <source>
        <dbReference type="Proteomes" id="UP001243375"/>
    </source>
</evidence>
<protein>
    <submittedName>
        <fullName evidence="1">Uncharacterized protein</fullName>
    </submittedName>
</protein>
<reference evidence="1" key="1">
    <citation type="submission" date="2023-04" db="EMBL/GenBank/DDBJ databases">
        <title>Draft Genome sequencing of Naganishia species isolated from polar environments using Oxford Nanopore Technology.</title>
        <authorList>
            <person name="Leo P."/>
            <person name="Venkateswaran K."/>
        </authorList>
    </citation>
    <scope>NUCLEOTIDE SEQUENCE</scope>
    <source>
        <strain evidence="1">MNA-CCFEE 5425</strain>
    </source>
</reference>
<proteinExistence type="predicted"/>
<evidence type="ECO:0000313" key="1">
    <source>
        <dbReference type="EMBL" id="KAJ9120882.1"/>
    </source>
</evidence>
<dbReference type="EMBL" id="JASBWU010000006">
    <property type="protein sequence ID" value="KAJ9120882.1"/>
    <property type="molecule type" value="Genomic_DNA"/>
</dbReference>